<proteinExistence type="inferred from homology"/>
<organism evidence="9">
    <name type="scientific">Capitella teleta</name>
    <name type="common">Polychaete worm</name>
    <dbReference type="NCBI Taxonomy" id="283909"/>
    <lineage>
        <taxon>Eukaryota</taxon>
        <taxon>Metazoa</taxon>
        <taxon>Spiralia</taxon>
        <taxon>Lophotrochozoa</taxon>
        <taxon>Annelida</taxon>
        <taxon>Polychaeta</taxon>
        <taxon>Sedentaria</taxon>
        <taxon>Scolecida</taxon>
        <taxon>Capitellidae</taxon>
        <taxon>Capitella</taxon>
    </lineage>
</organism>
<evidence type="ECO:0000256" key="4">
    <source>
        <dbReference type="ARBA" id="ARBA00023015"/>
    </source>
</evidence>
<sequence>MASASEHLTTEAVCRRAMKVAVSLMCTEAGFALAEDAALETLIEMVISFLTELGRSSRALSELSCRTEVMPGDVALALIEMGQRIDELVSYAKSTKHNVFIPPGHAPQQPPPRILQVGEKKGHPTHIPDYLPSFPDPHTYITTSTHKAPMTEYKLVREKAASQKRDVERALTRFIAKTGETESLFQDDPYAFPLIANRPKPLPYLESLLPKDEEGTAQDEEARIPGPGERTAATQAPPPSPPPDTPTKAENKSLNDSKTEANETESENPIDNPYLRAITMPKLKGVNRKAKW</sequence>
<keyword evidence="4" id="KW-0805">Transcription regulation</keyword>
<dbReference type="GO" id="GO:0005669">
    <property type="term" value="C:transcription factor TFIID complex"/>
    <property type="evidence" value="ECO:0007669"/>
    <property type="project" value="InterPro"/>
</dbReference>
<dbReference type="Proteomes" id="UP000014760">
    <property type="component" value="Unassembled WGS sequence"/>
</dbReference>
<dbReference type="Pfam" id="PF10406">
    <property type="entry name" value="TAF8_C"/>
    <property type="match status" value="1"/>
</dbReference>
<evidence type="ECO:0000313" key="9">
    <source>
        <dbReference type="EMBL" id="ELU15820.1"/>
    </source>
</evidence>
<dbReference type="CDD" id="cd08049">
    <property type="entry name" value="TAF8"/>
    <property type="match status" value="1"/>
</dbReference>
<comment type="similarity">
    <text evidence="2">Belongs to the TAF8 family.</text>
</comment>
<evidence type="ECO:0000256" key="1">
    <source>
        <dbReference type="ARBA" id="ARBA00004123"/>
    </source>
</evidence>
<dbReference type="OMA" id="SAHNYCE"/>
<dbReference type="InterPro" id="IPR009072">
    <property type="entry name" value="Histone-fold"/>
</dbReference>
<dbReference type="PANTHER" id="PTHR46469">
    <property type="entry name" value="TRANSCRIPTION INITIATION FACTOR TFIID SUBUNIT 8"/>
    <property type="match status" value="1"/>
</dbReference>
<evidence type="ECO:0000256" key="3">
    <source>
        <dbReference type="ARBA" id="ARBA00017307"/>
    </source>
</evidence>
<evidence type="ECO:0000259" key="8">
    <source>
        <dbReference type="SMART" id="SM00576"/>
    </source>
</evidence>
<accession>R7VJ93</accession>
<feature type="compositionally biased region" description="Basic and acidic residues" evidence="7">
    <location>
        <begin position="247"/>
        <end position="261"/>
    </location>
</feature>
<name>R7VJ93_CAPTE</name>
<dbReference type="SMART" id="SM00576">
    <property type="entry name" value="BTP"/>
    <property type="match status" value="1"/>
</dbReference>
<keyword evidence="6" id="KW-0539">Nucleus</keyword>
<dbReference type="InterPro" id="IPR019473">
    <property type="entry name" value="TFIID_su8_C"/>
</dbReference>
<evidence type="ECO:0000256" key="6">
    <source>
        <dbReference type="ARBA" id="ARBA00023242"/>
    </source>
</evidence>
<dbReference type="FunCoup" id="R7VJ93">
    <property type="interactions" value="1296"/>
</dbReference>
<feature type="domain" description="Bromodomain associated" evidence="8">
    <location>
        <begin position="11"/>
        <end position="87"/>
    </location>
</feature>
<dbReference type="InterPro" id="IPR037818">
    <property type="entry name" value="TAF8"/>
</dbReference>
<dbReference type="OrthoDB" id="2193813at2759"/>
<evidence type="ECO:0000313" key="11">
    <source>
        <dbReference type="Proteomes" id="UP000014760"/>
    </source>
</evidence>
<evidence type="ECO:0000313" key="10">
    <source>
        <dbReference type="EnsemblMetazoa" id="CapteP183324"/>
    </source>
</evidence>
<reference evidence="11" key="1">
    <citation type="submission" date="2012-12" db="EMBL/GenBank/DDBJ databases">
        <authorList>
            <person name="Hellsten U."/>
            <person name="Grimwood J."/>
            <person name="Chapman J.A."/>
            <person name="Shapiro H."/>
            <person name="Aerts A."/>
            <person name="Otillar R.P."/>
            <person name="Terry A.Y."/>
            <person name="Boore J.L."/>
            <person name="Simakov O."/>
            <person name="Marletaz F."/>
            <person name="Cho S.-J."/>
            <person name="Edsinger-Gonzales E."/>
            <person name="Havlak P."/>
            <person name="Kuo D.-H."/>
            <person name="Larsson T."/>
            <person name="Lv J."/>
            <person name="Arendt D."/>
            <person name="Savage R."/>
            <person name="Osoegawa K."/>
            <person name="de Jong P."/>
            <person name="Lindberg D.R."/>
            <person name="Seaver E.C."/>
            <person name="Weisblat D.A."/>
            <person name="Putnam N.H."/>
            <person name="Grigoriev I.V."/>
            <person name="Rokhsar D.S."/>
        </authorList>
    </citation>
    <scope>NUCLEOTIDE SEQUENCE</scope>
    <source>
        <strain evidence="11">I ESC-2004</strain>
    </source>
</reference>
<dbReference type="GO" id="GO:0006367">
    <property type="term" value="P:transcription initiation at RNA polymerase II promoter"/>
    <property type="evidence" value="ECO:0007669"/>
    <property type="project" value="TreeGrafter"/>
</dbReference>
<dbReference type="CDD" id="cd22918">
    <property type="entry name" value="HFD_TAF8"/>
    <property type="match status" value="1"/>
</dbReference>
<keyword evidence="11" id="KW-1185">Reference proteome</keyword>
<evidence type="ECO:0000256" key="5">
    <source>
        <dbReference type="ARBA" id="ARBA00023163"/>
    </source>
</evidence>
<dbReference type="PANTHER" id="PTHR46469:SF1">
    <property type="entry name" value="TRANSCRIPTION INITIATION FACTOR TFIID SUBUNIT 8"/>
    <property type="match status" value="1"/>
</dbReference>
<protein>
    <recommendedName>
        <fullName evidence="3">Transcription initiation factor TFIID subunit 8</fullName>
    </recommendedName>
</protein>
<dbReference type="EMBL" id="KB293569">
    <property type="protein sequence ID" value="ELU15820.1"/>
    <property type="molecule type" value="Genomic_DNA"/>
</dbReference>
<evidence type="ECO:0000256" key="7">
    <source>
        <dbReference type="SAM" id="MobiDB-lite"/>
    </source>
</evidence>
<dbReference type="EnsemblMetazoa" id="CapteT183324">
    <property type="protein sequence ID" value="CapteP183324"/>
    <property type="gene ID" value="CapteG183324"/>
</dbReference>
<dbReference type="Pfam" id="PF07524">
    <property type="entry name" value="Bromo_TP"/>
    <property type="match status" value="1"/>
</dbReference>
<dbReference type="InterPro" id="IPR006565">
    <property type="entry name" value="BTP"/>
</dbReference>
<dbReference type="HOGENOM" id="CLU_070829_0_0_1"/>
<evidence type="ECO:0000256" key="2">
    <source>
        <dbReference type="ARBA" id="ARBA00008767"/>
    </source>
</evidence>
<reference evidence="10" key="3">
    <citation type="submission" date="2015-06" db="UniProtKB">
        <authorList>
            <consortium name="EnsemblMetazoa"/>
        </authorList>
    </citation>
    <scope>IDENTIFICATION</scope>
</reference>
<dbReference type="EMBL" id="AMQN01004461">
    <property type="status" value="NOT_ANNOTATED_CDS"/>
    <property type="molecule type" value="Genomic_DNA"/>
</dbReference>
<reference evidence="9 11" key="2">
    <citation type="journal article" date="2013" name="Nature">
        <title>Insights into bilaterian evolution from three spiralian genomes.</title>
        <authorList>
            <person name="Simakov O."/>
            <person name="Marletaz F."/>
            <person name="Cho S.J."/>
            <person name="Edsinger-Gonzales E."/>
            <person name="Havlak P."/>
            <person name="Hellsten U."/>
            <person name="Kuo D.H."/>
            <person name="Larsson T."/>
            <person name="Lv J."/>
            <person name="Arendt D."/>
            <person name="Savage R."/>
            <person name="Osoegawa K."/>
            <person name="de Jong P."/>
            <person name="Grimwood J."/>
            <person name="Chapman J.A."/>
            <person name="Shapiro H."/>
            <person name="Aerts A."/>
            <person name="Otillar R.P."/>
            <person name="Terry A.Y."/>
            <person name="Boore J.L."/>
            <person name="Grigoriev I.V."/>
            <person name="Lindberg D.R."/>
            <person name="Seaver E.C."/>
            <person name="Weisblat D.A."/>
            <person name="Putnam N.H."/>
            <person name="Rokhsar D.S."/>
        </authorList>
    </citation>
    <scope>NUCLEOTIDE SEQUENCE</scope>
    <source>
        <strain evidence="9 11">I ESC-2004</strain>
    </source>
</reference>
<gene>
    <name evidence="9" type="ORF">CAPTEDRAFT_183324</name>
</gene>
<dbReference type="AlphaFoldDB" id="R7VJ93"/>
<comment type="subcellular location">
    <subcellularLocation>
        <location evidence="1">Nucleus</location>
    </subcellularLocation>
</comment>
<dbReference type="STRING" id="283909.R7VJ93"/>
<feature type="region of interest" description="Disordered" evidence="7">
    <location>
        <begin position="210"/>
        <end position="292"/>
    </location>
</feature>
<feature type="compositionally biased region" description="Pro residues" evidence="7">
    <location>
        <begin position="236"/>
        <end position="245"/>
    </location>
</feature>
<dbReference type="GO" id="GO:0046982">
    <property type="term" value="F:protein heterodimerization activity"/>
    <property type="evidence" value="ECO:0007669"/>
    <property type="project" value="InterPro"/>
</dbReference>
<dbReference type="Gene3D" id="1.10.20.10">
    <property type="entry name" value="Histone, subunit A"/>
    <property type="match status" value="1"/>
</dbReference>
<keyword evidence="5" id="KW-0804">Transcription</keyword>